<evidence type="ECO:0000313" key="1">
    <source>
        <dbReference type="EMBL" id="KQL43566.1"/>
    </source>
</evidence>
<dbReference type="RefSeq" id="WP_055748106.1">
    <property type="nucleotide sequence ID" value="NZ_LJJB01000015.1"/>
</dbReference>
<protein>
    <submittedName>
        <fullName evidence="1">Uncharacterized protein</fullName>
    </submittedName>
</protein>
<dbReference type="Proteomes" id="UP000051063">
    <property type="component" value="Unassembled WGS sequence"/>
</dbReference>
<gene>
    <name evidence="1" type="ORF">AN963_29435</name>
</gene>
<evidence type="ECO:0000313" key="2">
    <source>
        <dbReference type="Proteomes" id="UP000051063"/>
    </source>
</evidence>
<comment type="caution">
    <text evidence="1">The sequence shown here is derived from an EMBL/GenBank/DDBJ whole genome shotgun (WGS) entry which is preliminary data.</text>
</comment>
<sequence length="302" mass="34277">MHRLVDSYLELGVVGMARAASSGWFGGHYGAALLAGYYMTREHDLPEHVIDGIERTCESYRELKPDWFLPLEDNEEADPALLQKVLAGLEENVKQLRTSGHGLALGVLALKALRERPDLIRPTVVEGLVTLLKKTTEDRKDRYWGIADYFEVTAADIRDIPAYHTTLEMAERTFGELPPVVQGRVIEGVIYHFSGEVDHSITHAQALTDLERFGYGELTAKGMVNHRVQLYLDRQMPDFVLADEVKEPAFDRITSPDYWAKTYKDPHALKVPYAALDLLKRLPKEEREKAERDVCKLLTLMD</sequence>
<dbReference type="EMBL" id="LJJB01000015">
    <property type="protein sequence ID" value="KQL43566.1"/>
    <property type="molecule type" value="Genomic_DNA"/>
</dbReference>
<organism evidence="1 2">
    <name type="scientific">Brevibacillus choshinensis</name>
    <dbReference type="NCBI Taxonomy" id="54911"/>
    <lineage>
        <taxon>Bacteria</taxon>
        <taxon>Bacillati</taxon>
        <taxon>Bacillota</taxon>
        <taxon>Bacilli</taxon>
        <taxon>Bacillales</taxon>
        <taxon>Paenibacillaceae</taxon>
        <taxon>Brevibacillus</taxon>
    </lineage>
</organism>
<proteinExistence type="predicted"/>
<keyword evidence="2" id="KW-1185">Reference proteome</keyword>
<reference evidence="1 2" key="1">
    <citation type="submission" date="2015-09" db="EMBL/GenBank/DDBJ databases">
        <title>Genome sequencing project for genomic taxonomy and phylogenomics of Bacillus-like bacteria.</title>
        <authorList>
            <person name="Liu B."/>
            <person name="Wang J."/>
            <person name="Zhu Y."/>
            <person name="Liu G."/>
            <person name="Chen Q."/>
            <person name="Chen Z."/>
            <person name="Lan J."/>
            <person name="Che J."/>
            <person name="Ge C."/>
            <person name="Shi H."/>
            <person name="Pan Z."/>
            <person name="Liu X."/>
        </authorList>
    </citation>
    <scope>NUCLEOTIDE SEQUENCE [LARGE SCALE GENOMIC DNA]</scope>
    <source>
        <strain evidence="1 2">DSM 8552</strain>
    </source>
</reference>
<name>A0ABR5MZN6_BRECH</name>
<accession>A0ABR5MZN6</accession>